<feature type="domain" description="BTB" evidence="2">
    <location>
        <begin position="124"/>
        <end position="191"/>
    </location>
</feature>
<reference evidence="4" key="2">
    <citation type="submission" date="2020-10" db="UniProtKB">
        <authorList>
            <consortium name="WormBaseParasite"/>
        </authorList>
    </citation>
    <scope>IDENTIFICATION</scope>
</reference>
<dbReference type="AlphaFoldDB" id="A0A7E4V9V0"/>
<dbReference type="WBParaSite" id="Pan_g18233.t1">
    <property type="protein sequence ID" value="Pan_g18233.t1"/>
    <property type="gene ID" value="Pan_g18233"/>
</dbReference>
<dbReference type="CDD" id="cd14733">
    <property type="entry name" value="BACK"/>
    <property type="match status" value="1"/>
</dbReference>
<feature type="region of interest" description="Disordered" evidence="1">
    <location>
        <begin position="428"/>
        <end position="451"/>
    </location>
</feature>
<evidence type="ECO:0000313" key="3">
    <source>
        <dbReference type="Proteomes" id="UP000492821"/>
    </source>
</evidence>
<dbReference type="Gene3D" id="3.30.710.10">
    <property type="entry name" value="Potassium Channel Kv1.1, Chain A"/>
    <property type="match status" value="2"/>
</dbReference>
<dbReference type="SUPFAM" id="SSF54695">
    <property type="entry name" value="POZ domain"/>
    <property type="match status" value="2"/>
</dbReference>
<protein>
    <submittedName>
        <fullName evidence="4">BTB domain-containing protein</fullName>
    </submittedName>
</protein>
<keyword evidence="3" id="KW-1185">Reference proteome</keyword>
<feature type="compositionally biased region" description="Polar residues" evidence="1">
    <location>
        <begin position="434"/>
        <end position="445"/>
    </location>
</feature>
<evidence type="ECO:0000313" key="4">
    <source>
        <dbReference type="WBParaSite" id="Pan_g18233.t1"/>
    </source>
</evidence>
<dbReference type="Pfam" id="PF00651">
    <property type="entry name" value="BTB"/>
    <property type="match status" value="2"/>
</dbReference>
<dbReference type="InterPro" id="IPR000210">
    <property type="entry name" value="BTB/POZ_dom"/>
</dbReference>
<feature type="domain" description="BTB" evidence="2">
    <location>
        <begin position="267"/>
        <end position="330"/>
    </location>
</feature>
<organism evidence="3 4">
    <name type="scientific">Panagrellus redivivus</name>
    <name type="common">Microworm</name>
    <dbReference type="NCBI Taxonomy" id="6233"/>
    <lineage>
        <taxon>Eukaryota</taxon>
        <taxon>Metazoa</taxon>
        <taxon>Ecdysozoa</taxon>
        <taxon>Nematoda</taxon>
        <taxon>Chromadorea</taxon>
        <taxon>Rhabditida</taxon>
        <taxon>Tylenchina</taxon>
        <taxon>Panagrolaimomorpha</taxon>
        <taxon>Panagrolaimoidea</taxon>
        <taxon>Panagrolaimidae</taxon>
        <taxon>Panagrellus</taxon>
    </lineage>
</organism>
<accession>A0A7E4V9V0</accession>
<dbReference type="PROSITE" id="PS50097">
    <property type="entry name" value="BTB"/>
    <property type="match status" value="2"/>
</dbReference>
<dbReference type="InterPro" id="IPR011333">
    <property type="entry name" value="SKP1/BTB/POZ_sf"/>
</dbReference>
<evidence type="ECO:0000256" key="1">
    <source>
        <dbReference type="SAM" id="MobiDB-lite"/>
    </source>
</evidence>
<name>A0A7E4V9V0_PANRE</name>
<proteinExistence type="predicted"/>
<dbReference type="SMART" id="SM00225">
    <property type="entry name" value="BTB"/>
    <property type="match status" value="2"/>
</dbReference>
<dbReference type="Proteomes" id="UP000492821">
    <property type="component" value="Unassembled WGS sequence"/>
</dbReference>
<evidence type="ECO:0000259" key="2">
    <source>
        <dbReference type="PROSITE" id="PS50097"/>
    </source>
</evidence>
<sequence>MIENLPEGQRIESSTRPIVGSNGVFWAIRVERDSKGLGVVYLWVSRHEKINAHGTLYVGPADPIKFGDNEDFDINVICIGLYFPRLDPDCVIWINVMFTDLKRGTIFVPLAINDFIRDFNHYTPDAKIVVDDKTFDVHRHLLCMISPVFQAEFAYDTGESKTGTVKITDFDFKTIKNVIDYCYGRDHEIKTVLDCVNLLRFADKYDIRIIIKMFEPLLYDSISLYSFCEIAQYAWDSDQLDEPIGCVTKINAPTVHTFMTDSDHYSTDAQIVVGDQRIDVHRYYLSLLSPVFYNEFKESTTDTIQVPDFNFSVVQNVIDYCYGKVVTIETLINTVNILRFGHKYSIPRVVEKFEEAILEDLSKDNFCSIVQYAWEYKKADLKLKCADFYRSNYDCIQFTPDFLTMDSAIIADVLRLASSVEKPEEGKSYITARNPVNRQPPTSYSKLEVSG</sequence>
<dbReference type="PANTHER" id="PTHR24413">
    <property type="entry name" value="SPECKLE-TYPE POZ PROTEIN"/>
    <property type="match status" value="1"/>
</dbReference>
<dbReference type="CDD" id="cd18186">
    <property type="entry name" value="BTB_POZ_ZBTB_KLHL-like"/>
    <property type="match status" value="2"/>
</dbReference>
<reference evidence="3" key="1">
    <citation type="journal article" date="2013" name="Genetics">
        <title>The draft genome and transcriptome of Panagrellus redivivus are shaped by the harsh demands of a free-living lifestyle.</title>
        <authorList>
            <person name="Srinivasan J."/>
            <person name="Dillman A.R."/>
            <person name="Macchietto M.G."/>
            <person name="Heikkinen L."/>
            <person name="Lakso M."/>
            <person name="Fracchia K.M."/>
            <person name="Antoshechkin I."/>
            <person name="Mortazavi A."/>
            <person name="Wong G."/>
            <person name="Sternberg P.W."/>
        </authorList>
    </citation>
    <scope>NUCLEOTIDE SEQUENCE [LARGE SCALE GENOMIC DNA]</scope>
    <source>
        <strain evidence="3">MT8872</strain>
    </source>
</reference>